<organism evidence="3 4">
    <name type="scientific">Mycobacterium saskatchewanense</name>
    <dbReference type="NCBI Taxonomy" id="220927"/>
    <lineage>
        <taxon>Bacteria</taxon>
        <taxon>Bacillati</taxon>
        <taxon>Actinomycetota</taxon>
        <taxon>Actinomycetes</taxon>
        <taxon>Mycobacteriales</taxon>
        <taxon>Mycobacteriaceae</taxon>
        <taxon>Mycobacterium</taxon>
        <taxon>Mycobacterium simiae complex</taxon>
    </lineage>
</organism>
<evidence type="ECO:0000313" key="4">
    <source>
        <dbReference type="Proteomes" id="UP000193387"/>
    </source>
</evidence>
<dbReference type="InterPro" id="IPR050426">
    <property type="entry name" value="Glycosyltransferase_28"/>
</dbReference>
<dbReference type="Gene3D" id="3.40.50.2000">
    <property type="entry name" value="Glycogen Phosphorylase B"/>
    <property type="match status" value="3"/>
</dbReference>
<dbReference type="GO" id="GO:0005975">
    <property type="term" value="P:carbohydrate metabolic process"/>
    <property type="evidence" value="ECO:0007669"/>
    <property type="project" value="InterPro"/>
</dbReference>
<evidence type="ECO:0000259" key="1">
    <source>
        <dbReference type="Pfam" id="PF03033"/>
    </source>
</evidence>
<dbReference type="EMBL" id="LQPR01000030">
    <property type="protein sequence ID" value="ORW71389.1"/>
    <property type="molecule type" value="Genomic_DNA"/>
</dbReference>
<reference evidence="3 4" key="1">
    <citation type="submission" date="2016-01" db="EMBL/GenBank/DDBJ databases">
        <title>The new phylogeny of the genus Mycobacterium.</title>
        <authorList>
            <person name="Tarcisio F."/>
            <person name="Conor M."/>
            <person name="Antonella G."/>
            <person name="Elisabetta G."/>
            <person name="Giulia F.S."/>
            <person name="Sara T."/>
            <person name="Anna F."/>
            <person name="Clotilde B."/>
            <person name="Roberto B."/>
            <person name="Veronica D.S."/>
            <person name="Fabio R."/>
            <person name="Monica P."/>
            <person name="Olivier J."/>
            <person name="Enrico T."/>
            <person name="Nicola S."/>
        </authorList>
    </citation>
    <scope>NUCLEOTIDE SEQUENCE [LARGE SCALE GENOMIC DNA]</scope>
    <source>
        <strain evidence="3 4">DSM 44616</strain>
    </source>
</reference>
<protein>
    <submittedName>
        <fullName evidence="3">Glycosyltransferase</fullName>
    </submittedName>
</protein>
<dbReference type="InterPro" id="IPR004276">
    <property type="entry name" value="GlycoTrans_28_N"/>
</dbReference>
<dbReference type="PANTHER" id="PTHR48050:SF13">
    <property type="entry name" value="STEROL 3-BETA-GLUCOSYLTRANSFERASE UGT80A2"/>
    <property type="match status" value="1"/>
</dbReference>
<feature type="domain" description="Glycosyltransferase family 28 N-terminal" evidence="1">
    <location>
        <begin position="3"/>
        <end position="56"/>
    </location>
</feature>
<dbReference type="InterPro" id="IPR010610">
    <property type="entry name" value="EryCIII-like_C"/>
</dbReference>
<dbReference type="GO" id="GO:0008194">
    <property type="term" value="F:UDP-glycosyltransferase activity"/>
    <property type="evidence" value="ECO:0007669"/>
    <property type="project" value="InterPro"/>
</dbReference>
<dbReference type="SUPFAM" id="SSF53756">
    <property type="entry name" value="UDP-Glycosyltransferase/glycogen phosphorylase"/>
    <property type="match status" value="1"/>
</dbReference>
<sequence>MRFVLTGYGSRGDVEPCTTAGRELQRRGHDVQLAVSPHLVEWVESAGLAAAAYGPDTQSMREEDLAIFNSPNKIGALPKMFEYVFGVWTEKAAALMPLAGGADLLVSMGSELDVVANVAEYHRIPMAGLHYCPPETLPVGWLDRTITQEVKSAQRRELGLPEAAETPAPFLEIQAYDALCFPALAAHWGARAGWRPFVGALTLESPTDADDEILGWVEEGPPPIFFGFGSTPLPSFADTVAMIDGACVELGERALIFAGPNEFADIAHGDHVKVVAGGKHADVFPLCRAVVHHGGAGVTAAGLRAGVPALILWWWLDQPYWAAAIQQLGVGGGRCFRSTTRQSLVEDLRFVLAPERVARAREVAAQSTTPAESATAAADLIEQAVHAARTG</sequence>
<dbReference type="PANTHER" id="PTHR48050">
    <property type="entry name" value="STEROL 3-BETA-GLUCOSYLTRANSFERASE"/>
    <property type="match status" value="1"/>
</dbReference>
<dbReference type="Pfam" id="PF06722">
    <property type="entry name" value="EryCIII-like_C"/>
    <property type="match status" value="1"/>
</dbReference>
<dbReference type="Pfam" id="PF03033">
    <property type="entry name" value="Glyco_transf_28"/>
    <property type="match status" value="1"/>
</dbReference>
<dbReference type="GO" id="GO:0016758">
    <property type="term" value="F:hexosyltransferase activity"/>
    <property type="evidence" value="ECO:0007669"/>
    <property type="project" value="InterPro"/>
</dbReference>
<dbReference type="InterPro" id="IPR002213">
    <property type="entry name" value="UDP_glucos_trans"/>
</dbReference>
<dbReference type="Proteomes" id="UP000193387">
    <property type="component" value="Unassembled WGS sequence"/>
</dbReference>
<evidence type="ECO:0000259" key="2">
    <source>
        <dbReference type="Pfam" id="PF06722"/>
    </source>
</evidence>
<name>A0AAJ3NQ34_9MYCO</name>
<evidence type="ECO:0000313" key="3">
    <source>
        <dbReference type="EMBL" id="ORW71389.1"/>
    </source>
</evidence>
<dbReference type="GO" id="GO:0033072">
    <property type="term" value="P:vancomycin biosynthetic process"/>
    <property type="evidence" value="ECO:0007669"/>
    <property type="project" value="UniProtKB-ARBA"/>
</dbReference>
<accession>A0AAJ3NQ34</accession>
<dbReference type="FunFam" id="3.40.50.2000:FF:000009">
    <property type="entry name" value="Sterol 3-beta-glucosyltransferase UGT80A2"/>
    <property type="match status" value="1"/>
</dbReference>
<dbReference type="CDD" id="cd03784">
    <property type="entry name" value="GT1_Gtf-like"/>
    <property type="match status" value="1"/>
</dbReference>
<feature type="domain" description="Erythromycin biosynthesis protein CIII-like C-terminal" evidence="2">
    <location>
        <begin position="273"/>
        <end position="366"/>
    </location>
</feature>
<dbReference type="RefSeq" id="WP_085256009.1">
    <property type="nucleotide sequence ID" value="NZ_AP022573.1"/>
</dbReference>
<dbReference type="AlphaFoldDB" id="A0AAJ3NQ34"/>
<gene>
    <name evidence="3" type="ORF">AWC23_14275</name>
</gene>
<comment type="caution">
    <text evidence="3">The sequence shown here is derived from an EMBL/GenBank/DDBJ whole genome shotgun (WGS) entry which is preliminary data.</text>
</comment>
<keyword evidence="4" id="KW-1185">Reference proteome</keyword>
<proteinExistence type="predicted"/>